<gene>
    <name evidence="2" type="ORF">BDA96_05G032400</name>
</gene>
<keyword evidence="1" id="KW-0472">Membrane</keyword>
<reference evidence="2" key="2">
    <citation type="submission" date="2020-10" db="EMBL/GenBank/DDBJ databases">
        <authorList>
            <person name="Cooper E.A."/>
            <person name="Brenton Z.W."/>
            <person name="Flinn B.S."/>
            <person name="Jenkins J."/>
            <person name="Shu S."/>
            <person name="Flowers D."/>
            <person name="Luo F."/>
            <person name="Wang Y."/>
            <person name="Xia P."/>
            <person name="Barry K."/>
            <person name="Daum C."/>
            <person name="Lipzen A."/>
            <person name="Yoshinaga Y."/>
            <person name="Schmutz J."/>
            <person name="Saski C."/>
            <person name="Vermerris W."/>
            <person name="Kresovich S."/>
        </authorList>
    </citation>
    <scope>NUCLEOTIDE SEQUENCE</scope>
</reference>
<name>A0A921QVC0_SORBI</name>
<protein>
    <submittedName>
        <fullName evidence="2">Uncharacterized protein</fullName>
    </submittedName>
</protein>
<feature type="transmembrane region" description="Helical" evidence="1">
    <location>
        <begin position="72"/>
        <end position="92"/>
    </location>
</feature>
<dbReference type="EMBL" id="CM027684">
    <property type="protein sequence ID" value="KAG0528677.1"/>
    <property type="molecule type" value="Genomic_DNA"/>
</dbReference>
<sequence length="137" mass="14456">MGLMTGVQRATGIVWAMSPTTHPRLAAAPYGTTLAVAVAVAVAAAAAASPPSTSFPSSAPSPVSSDAYRRNYAGYALLLLGCGASCPAMPCTRRPSCSGTRRWRRTYYCESLRNTGLLQRSVNLLVSLFKVPRNMVC</sequence>
<keyword evidence="1" id="KW-0812">Transmembrane</keyword>
<dbReference type="Proteomes" id="UP000807115">
    <property type="component" value="Chromosome 5"/>
</dbReference>
<evidence type="ECO:0000313" key="3">
    <source>
        <dbReference type="Proteomes" id="UP000807115"/>
    </source>
</evidence>
<comment type="caution">
    <text evidence="2">The sequence shown here is derived from an EMBL/GenBank/DDBJ whole genome shotgun (WGS) entry which is preliminary data.</text>
</comment>
<dbReference type="AlphaFoldDB" id="A0A921QVC0"/>
<reference evidence="2" key="1">
    <citation type="journal article" date="2019" name="BMC Genomics">
        <title>A new reference genome for Sorghum bicolor reveals high levels of sequence similarity between sweet and grain genotypes: implications for the genetics of sugar metabolism.</title>
        <authorList>
            <person name="Cooper E.A."/>
            <person name="Brenton Z.W."/>
            <person name="Flinn B.S."/>
            <person name="Jenkins J."/>
            <person name="Shu S."/>
            <person name="Flowers D."/>
            <person name="Luo F."/>
            <person name="Wang Y."/>
            <person name="Xia P."/>
            <person name="Barry K."/>
            <person name="Daum C."/>
            <person name="Lipzen A."/>
            <person name="Yoshinaga Y."/>
            <person name="Schmutz J."/>
            <person name="Saski C."/>
            <person name="Vermerris W."/>
            <person name="Kresovich S."/>
        </authorList>
    </citation>
    <scope>NUCLEOTIDE SEQUENCE</scope>
</reference>
<keyword evidence="1" id="KW-1133">Transmembrane helix</keyword>
<evidence type="ECO:0000256" key="1">
    <source>
        <dbReference type="SAM" id="Phobius"/>
    </source>
</evidence>
<accession>A0A921QVC0</accession>
<organism evidence="2 3">
    <name type="scientific">Sorghum bicolor</name>
    <name type="common">Sorghum</name>
    <name type="synonym">Sorghum vulgare</name>
    <dbReference type="NCBI Taxonomy" id="4558"/>
    <lineage>
        <taxon>Eukaryota</taxon>
        <taxon>Viridiplantae</taxon>
        <taxon>Streptophyta</taxon>
        <taxon>Embryophyta</taxon>
        <taxon>Tracheophyta</taxon>
        <taxon>Spermatophyta</taxon>
        <taxon>Magnoliopsida</taxon>
        <taxon>Liliopsida</taxon>
        <taxon>Poales</taxon>
        <taxon>Poaceae</taxon>
        <taxon>PACMAD clade</taxon>
        <taxon>Panicoideae</taxon>
        <taxon>Andropogonodae</taxon>
        <taxon>Andropogoneae</taxon>
        <taxon>Sorghinae</taxon>
        <taxon>Sorghum</taxon>
    </lineage>
</organism>
<proteinExistence type="predicted"/>
<evidence type="ECO:0000313" key="2">
    <source>
        <dbReference type="EMBL" id="KAG0528677.1"/>
    </source>
</evidence>